<dbReference type="InterPro" id="IPR011006">
    <property type="entry name" value="CheY-like_superfamily"/>
</dbReference>
<dbReference type="Proteomes" id="UP000622638">
    <property type="component" value="Unassembled WGS sequence"/>
</dbReference>
<evidence type="ECO:0000256" key="1">
    <source>
        <dbReference type="ARBA" id="ARBA00000085"/>
    </source>
</evidence>
<evidence type="ECO:0000313" key="12">
    <source>
        <dbReference type="Proteomes" id="UP000622638"/>
    </source>
</evidence>
<evidence type="ECO:0000313" key="10">
    <source>
        <dbReference type="EMBL" id="MTV51951.1"/>
    </source>
</evidence>
<keyword evidence="4" id="KW-0808">Transferase</keyword>
<evidence type="ECO:0000256" key="2">
    <source>
        <dbReference type="ARBA" id="ARBA00012438"/>
    </source>
</evidence>
<feature type="domain" description="Histidine kinase" evidence="7">
    <location>
        <begin position="180"/>
        <end position="398"/>
    </location>
</feature>
<dbReference type="GO" id="GO:0005886">
    <property type="term" value="C:plasma membrane"/>
    <property type="evidence" value="ECO:0007669"/>
    <property type="project" value="TreeGrafter"/>
</dbReference>
<comment type="caution">
    <text evidence="10">The sequence shown here is derived from an EMBL/GenBank/DDBJ whole genome shotgun (WGS) entry which is preliminary data.</text>
</comment>
<feature type="domain" description="Response regulatory" evidence="8">
    <location>
        <begin position="16"/>
        <end position="130"/>
    </location>
</feature>
<dbReference type="Proteomes" id="UP000430634">
    <property type="component" value="Unassembled WGS sequence"/>
</dbReference>
<dbReference type="InterPro" id="IPR036890">
    <property type="entry name" value="HATPase_C_sf"/>
</dbReference>
<evidence type="ECO:0000256" key="6">
    <source>
        <dbReference type="PROSITE-ProRule" id="PRU00169"/>
    </source>
</evidence>
<keyword evidence="3 6" id="KW-0597">Phosphoprotein</keyword>
<evidence type="ECO:0000313" key="9">
    <source>
        <dbReference type="EMBL" id="GGB97464.1"/>
    </source>
</evidence>
<dbReference type="Pfam" id="PF02518">
    <property type="entry name" value="HATPase_c"/>
    <property type="match status" value="1"/>
</dbReference>
<dbReference type="AlphaFoldDB" id="A0A6I3SS85"/>
<dbReference type="InterPro" id="IPR005467">
    <property type="entry name" value="His_kinase_dom"/>
</dbReference>
<evidence type="ECO:0000256" key="3">
    <source>
        <dbReference type="ARBA" id="ARBA00022553"/>
    </source>
</evidence>
<dbReference type="InterPro" id="IPR004358">
    <property type="entry name" value="Sig_transdc_His_kin-like_C"/>
</dbReference>
<dbReference type="SUPFAM" id="SSF55874">
    <property type="entry name" value="ATPase domain of HSP90 chaperone/DNA topoisomerase II/histidine kinase"/>
    <property type="match status" value="1"/>
</dbReference>
<dbReference type="GO" id="GO:0000155">
    <property type="term" value="F:phosphorelay sensor kinase activity"/>
    <property type="evidence" value="ECO:0007669"/>
    <property type="project" value="InterPro"/>
</dbReference>
<reference evidence="9" key="4">
    <citation type="submission" date="2024-05" db="EMBL/GenBank/DDBJ databases">
        <authorList>
            <person name="Sun Q."/>
            <person name="Zhou Y."/>
        </authorList>
    </citation>
    <scope>NUCLEOTIDE SEQUENCE</scope>
    <source>
        <strain evidence="9">CGMCC 1.15931</strain>
    </source>
</reference>
<dbReference type="SUPFAM" id="SSF52172">
    <property type="entry name" value="CheY-like"/>
    <property type="match status" value="1"/>
</dbReference>
<dbReference type="Pfam" id="PF00072">
    <property type="entry name" value="Response_reg"/>
    <property type="match status" value="1"/>
</dbReference>
<dbReference type="EMBL" id="BMKG01000007">
    <property type="protein sequence ID" value="GGB97464.1"/>
    <property type="molecule type" value="Genomic_DNA"/>
</dbReference>
<keyword evidence="5" id="KW-0418">Kinase</keyword>
<sequence>METDMQDVDGRDAPLPILVVDDEDLVREVMCELLTREGYAPAGFADPMAALASLAGVPYKLALIDLNMPSMDGIAVIEAALALKPDLGCLIVTGEGDLPTSQRALDAGAIDYLLKPFNIVAVKAGLQRAFRTVALRKAAWSADQKIQQHMMELAMLNRQLILARNSAELANEAKSRFLASMSHELRTPLNSIIGFAHILRSAHLSSTPVQSAEFAGHIVDAANHLLSLVNEVLDLAKIQAGKADLRVDCVMLAPLLEKCARLIAPECERHGVTLIMPDHVGHSVHADATRLQQVLLNLLSNGARYNKPGGTLTVAVCGLGLTHTSITVSDTGQGIAPDLRERLFQPFDRLGRSTSSAEGTGLGLTIADRLMRQMNGTIDVVSTVGLGTTFTIVLPSAATQAGTQPVP</sequence>
<reference evidence="9" key="1">
    <citation type="journal article" date="2014" name="Int. J. Syst. Evol. Microbiol.">
        <title>Complete genome of a new Firmicutes species belonging to the dominant human colonic microbiota ('Ruminococcus bicirculans') reveals two chromosomes and a selective capacity to utilize plant glucans.</title>
        <authorList>
            <consortium name="NISC Comparative Sequencing Program"/>
            <person name="Wegmann U."/>
            <person name="Louis P."/>
            <person name="Goesmann A."/>
            <person name="Henrissat B."/>
            <person name="Duncan S.H."/>
            <person name="Flint H.J."/>
        </authorList>
    </citation>
    <scope>NUCLEOTIDE SEQUENCE</scope>
    <source>
        <strain evidence="9">CGMCC 1.15931</strain>
    </source>
</reference>
<dbReference type="Pfam" id="PF00512">
    <property type="entry name" value="HisKA"/>
    <property type="match status" value="1"/>
</dbReference>
<evidence type="ECO:0000259" key="8">
    <source>
        <dbReference type="PROSITE" id="PS50110"/>
    </source>
</evidence>
<evidence type="ECO:0000256" key="4">
    <source>
        <dbReference type="ARBA" id="ARBA00022679"/>
    </source>
</evidence>
<comment type="catalytic activity">
    <reaction evidence="1">
        <text>ATP + protein L-histidine = ADP + protein N-phospho-L-histidine.</text>
        <dbReference type="EC" id="2.7.13.3"/>
    </reaction>
</comment>
<dbReference type="Gene3D" id="1.10.287.130">
    <property type="match status" value="1"/>
</dbReference>
<accession>A0A6I3SS85</accession>
<protein>
    <recommendedName>
        <fullName evidence="2">histidine kinase</fullName>
        <ecNumber evidence="2">2.7.13.3</ecNumber>
    </recommendedName>
</protein>
<organism evidence="10 11">
    <name type="scientific">Pseudoduganella buxea</name>
    <dbReference type="NCBI Taxonomy" id="1949069"/>
    <lineage>
        <taxon>Bacteria</taxon>
        <taxon>Pseudomonadati</taxon>
        <taxon>Pseudomonadota</taxon>
        <taxon>Betaproteobacteria</taxon>
        <taxon>Burkholderiales</taxon>
        <taxon>Oxalobacteraceae</taxon>
        <taxon>Telluria group</taxon>
        <taxon>Pseudoduganella</taxon>
    </lineage>
</organism>
<name>A0A6I3SS85_9BURK</name>
<dbReference type="PANTHER" id="PTHR43047:SF72">
    <property type="entry name" value="OSMOSENSING HISTIDINE PROTEIN KINASE SLN1"/>
    <property type="match status" value="1"/>
</dbReference>
<proteinExistence type="predicted"/>
<dbReference type="SMART" id="SM00388">
    <property type="entry name" value="HisKA"/>
    <property type="match status" value="1"/>
</dbReference>
<dbReference type="SMART" id="SM00387">
    <property type="entry name" value="HATPase_c"/>
    <property type="match status" value="1"/>
</dbReference>
<dbReference type="PROSITE" id="PS50109">
    <property type="entry name" value="HIS_KIN"/>
    <property type="match status" value="1"/>
</dbReference>
<dbReference type="InterPro" id="IPR036097">
    <property type="entry name" value="HisK_dim/P_sf"/>
</dbReference>
<dbReference type="Gene3D" id="3.40.50.2300">
    <property type="match status" value="1"/>
</dbReference>
<dbReference type="OrthoDB" id="9808408at2"/>
<gene>
    <name evidence="9" type="ORF">GCM10011572_19220</name>
    <name evidence="10" type="ORF">GM672_04300</name>
</gene>
<dbReference type="InterPro" id="IPR001789">
    <property type="entry name" value="Sig_transdc_resp-reg_receiver"/>
</dbReference>
<evidence type="ECO:0000256" key="5">
    <source>
        <dbReference type="ARBA" id="ARBA00022777"/>
    </source>
</evidence>
<dbReference type="SUPFAM" id="SSF47384">
    <property type="entry name" value="Homodimeric domain of signal transducing histidine kinase"/>
    <property type="match status" value="1"/>
</dbReference>
<dbReference type="PRINTS" id="PR00344">
    <property type="entry name" value="BCTRLSENSOR"/>
</dbReference>
<dbReference type="Gene3D" id="3.30.565.10">
    <property type="entry name" value="Histidine kinase-like ATPase, C-terminal domain"/>
    <property type="match status" value="1"/>
</dbReference>
<dbReference type="GO" id="GO:0009927">
    <property type="term" value="F:histidine phosphotransfer kinase activity"/>
    <property type="evidence" value="ECO:0007669"/>
    <property type="project" value="TreeGrafter"/>
</dbReference>
<dbReference type="PROSITE" id="PS50110">
    <property type="entry name" value="RESPONSE_REGULATORY"/>
    <property type="match status" value="1"/>
</dbReference>
<dbReference type="InterPro" id="IPR003661">
    <property type="entry name" value="HisK_dim/P_dom"/>
</dbReference>
<dbReference type="SMART" id="SM00448">
    <property type="entry name" value="REC"/>
    <property type="match status" value="1"/>
</dbReference>
<dbReference type="EC" id="2.7.13.3" evidence="2"/>
<feature type="modified residue" description="4-aspartylphosphate" evidence="6">
    <location>
        <position position="65"/>
    </location>
</feature>
<dbReference type="PANTHER" id="PTHR43047">
    <property type="entry name" value="TWO-COMPONENT HISTIDINE PROTEIN KINASE"/>
    <property type="match status" value="1"/>
</dbReference>
<dbReference type="InterPro" id="IPR003594">
    <property type="entry name" value="HATPase_dom"/>
</dbReference>
<dbReference type="EMBL" id="WNKZ01000007">
    <property type="protein sequence ID" value="MTV51951.1"/>
    <property type="molecule type" value="Genomic_DNA"/>
</dbReference>
<keyword evidence="12" id="KW-1185">Reference proteome</keyword>
<reference evidence="10 11" key="3">
    <citation type="submission" date="2019-11" db="EMBL/GenBank/DDBJ databases">
        <title>Type strains purchased from KCTC, JCM and DSMZ.</title>
        <authorList>
            <person name="Lu H."/>
        </authorList>
    </citation>
    <scope>NUCLEOTIDE SEQUENCE [LARGE SCALE GENOMIC DNA]</scope>
    <source>
        <strain evidence="10 11">KCTC 52429</strain>
    </source>
</reference>
<evidence type="ECO:0000259" key="7">
    <source>
        <dbReference type="PROSITE" id="PS50109"/>
    </source>
</evidence>
<dbReference type="CDD" id="cd00082">
    <property type="entry name" value="HisKA"/>
    <property type="match status" value="1"/>
</dbReference>
<reference evidence="12" key="2">
    <citation type="journal article" date="2019" name="Int. J. Syst. Evol. Microbiol.">
        <title>The Global Catalogue of Microorganisms (GCM) 10K type strain sequencing project: providing services to taxonomists for standard genome sequencing and annotation.</title>
        <authorList>
            <consortium name="The Broad Institute Genomics Platform"/>
            <consortium name="The Broad Institute Genome Sequencing Center for Infectious Disease"/>
            <person name="Wu L."/>
            <person name="Ma J."/>
        </authorList>
    </citation>
    <scope>NUCLEOTIDE SEQUENCE [LARGE SCALE GENOMIC DNA]</scope>
    <source>
        <strain evidence="12">CGMCC 1.15931</strain>
    </source>
</reference>
<evidence type="ECO:0000313" key="11">
    <source>
        <dbReference type="Proteomes" id="UP000430634"/>
    </source>
</evidence>